<dbReference type="InterPro" id="IPR002938">
    <property type="entry name" value="FAD-bd"/>
</dbReference>
<sequence>MSTEHVETADVVVVGGGPGGAVLSYLLARSGVEVALVERAATFDREFRGFGYTPGAVELFAQMDLLPKILRIDHDTIRHGEFTLYGRPVSVLDFSVLDTDYQYALLMEQPPLLELLVDEARAYDGFSFFPATTVTDLVTEEAGVVGVRAHDRANDRDIEFRGSLVVGADGRFSTVRSNAGIDPGLSESALELVWFKLPSEAVGGASQGRIERDGLLVYFGVGGGELQVGWFIEKGTYPELRAAGIDAFCDRLAAIDPRIEPALDAHLTSFSQCSLLDISPGIADEWTRDGLLLIGDAAHVASPIGAQGNALAIQDAAVAHETITDALEREGATGDGGDERDGSALSAASLASYESRRRPAIEEIIGLQRRSERSLSLFVKHGDKLPASLITFFTVVAAAAIPRSRLLQKAIERFAFGPERVTVETSRFVD</sequence>
<dbReference type="InterPro" id="IPR036188">
    <property type="entry name" value="FAD/NAD-bd_sf"/>
</dbReference>
<dbReference type="EMBL" id="JBHTAA010000005">
    <property type="protein sequence ID" value="MFC7203796.1"/>
    <property type="molecule type" value="Genomic_DNA"/>
</dbReference>
<dbReference type="Gene3D" id="3.50.50.60">
    <property type="entry name" value="FAD/NAD(P)-binding domain"/>
    <property type="match status" value="2"/>
</dbReference>
<gene>
    <name evidence="3" type="ORF">ACFQJC_09730</name>
</gene>
<dbReference type="PANTHER" id="PTHR43476:SF5">
    <property type="entry name" value="FAD-DEPENDENT MONOOXYGENASE"/>
    <property type="match status" value="1"/>
</dbReference>
<dbReference type="SUPFAM" id="SSF51905">
    <property type="entry name" value="FAD/NAD(P)-binding domain"/>
    <property type="match status" value="1"/>
</dbReference>
<keyword evidence="3" id="KW-0503">Monooxygenase</keyword>
<organism evidence="3 4">
    <name type="scientific">Haloferax namakaokahaiae</name>
    <dbReference type="NCBI Taxonomy" id="1748331"/>
    <lineage>
        <taxon>Archaea</taxon>
        <taxon>Methanobacteriati</taxon>
        <taxon>Methanobacteriota</taxon>
        <taxon>Stenosarchaea group</taxon>
        <taxon>Halobacteria</taxon>
        <taxon>Halobacteriales</taxon>
        <taxon>Haloferacaceae</taxon>
        <taxon>Haloferax</taxon>
    </lineage>
</organism>
<dbReference type="RefSeq" id="WP_390223131.1">
    <property type="nucleotide sequence ID" value="NZ_JBHTAA010000005.1"/>
</dbReference>
<keyword evidence="4" id="KW-1185">Reference proteome</keyword>
<accession>A0ABD5ZF66</accession>
<evidence type="ECO:0000313" key="4">
    <source>
        <dbReference type="Proteomes" id="UP001596481"/>
    </source>
</evidence>
<feature type="domain" description="FAD-binding" evidence="2">
    <location>
        <begin position="9"/>
        <end position="328"/>
    </location>
</feature>
<dbReference type="PRINTS" id="PR00420">
    <property type="entry name" value="RNGMNOXGNASE"/>
</dbReference>
<comment type="caution">
    <text evidence="3">The sequence shown here is derived from an EMBL/GenBank/DDBJ whole genome shotgun (WGS) entry which is preliminary data.</text>
</comment>
<evidence type="ECO:0000313" key="3">
    <source>
        <dbReference type="EMBL" id="MFC7203796.1"/>
    </source>
</evidence>
<dbReference type="Proteomes" id="UP001596481">
    <property type="component" value="Unassembled WGS sequence"/>
</dbReference>
<dbReference type="GO" id="GO:0004497">
    <property type="term" value="F:monooxygenase activity"/>
    <property type="evidence" value="ECO:0007669"/>
    <property type="project" value="UniProtKB-KW"/>
</dbReference>
<evidence type="ECO:0000256" key="1">
    <source>
        <dbReference type="ARBA" id="ARBA00023002"/>
    </source>
</evidence>
<keyword evidence="1" id="KW-0560">Oxidoreductase</keyword>
<evidence type="ECO:0000259" key="2">
    <source>
        <dbReference type="Pfam" id="PF01494"/>
    </source>
</evidence>
<proteinExistence type="predicted"/>
<protein>
    <submittedName>
        <fullName evidence="3">FAD-dependent monooxygenase</fullName>
    </submittedName>
</protein>
<dbReference type="Pfam" id="PF01494">
    <property type="entry name" value="FAD_binding_3"/>
    <property type="match status" value="1"/>
</dbReference>
<name>A0ABD5ZF66_9EURY</name>
<dbReference type="AlphaFoldDB" id="A0ABD5ZF66"/>
<reference evidence="3 4" key="1">
    <citation type="journal article" date="2019" name="Int. J. Syst. Evol. Microbiol.">
        <title>The Global Catalogue of Microorganisms (GCM) 10K type strain sequencing project: providing services to taxonomists for standard genome sequencing and annotation.</title>
        <authorList>
            <consortium name="The Broad Institute Genomics Platform"/>
            <consortium name="The Broad Institute Genome Sequencing Center for Infectious Disease"/>
            <person name="Wu L."/>
            <person name="Ma J."/>
        </authorList>
    </citation>
    <scope>NUCLEOTIDE SEQUENCE [LARGE SCALE GENOMIC DNA]</scope>
    <source>
        <strain evidence="3 4">DSM 29988</strain>
    </source>
</reference>
<dbReference type="PANTHER" id="PTHR43476">
    <property type="entry name" value="3-(3-HYDROXY-PHENYL)PROPIONATE/3-HYDROXYCINNAMIC ACID HYDROXYLASE"/>
    <property type="match status" value="1"/>
</dbReference>
<dbReference type="InterPro" id="IPR050631">
    <property type="entry name" value="PheA/TfdB_FAD_monoxygenase"/>
</dbReference>